<reference evidence="3 4" key="1">
    <citation type="submission" date="2022-05" db="EMBL/GenBank/DDBJ databases">
        <authorList>
            <person name="Zhou X."/>
            <person name="Li K."/>
            <person name="Man Y."/>
        </authorList>
    </citation>
    <scope>NUCLEOTIDE SEQUENCE [LARGE SCALE GENOMIC DNA]</scope>
    <source>
        <strain evidence="3 4">MS405</strain>
    </source>
</reference>
<gene>
    <name evidence="3" type="ORF">M4V62_37605</name>
</gene>
<proteinExistence type="predicted"/>
<dbReference type="PROSITE" id="PS51257">
    <property type="entry name" value="PROKAR_LIPOPROTEIN"/>
    <property type="match status" value="1"/>
</dbReference>
<dbReference type="RefSeq" id="WP_249591658.1">
    <property type="nucleotide sequence ID" value="NZ_BAAAQL010000018.1"/>
</dbReference>
<keyword evidence="2" id="KW-0732">Signal</keyword>
<organism evidence="3 4">
    <name type="scientific">Streptomyces durmitorensis</name>
    <dbReference type="NCBI Taxonomy" id="319947"/>
    <lineage>
        <taxon>Bacteria</taxon>
        <taxon>Bacillati</taxon>
        <taxon>Actinomycetota</taxon>
        <taxon>Actinomycetes</taxon>
        <taxon>Kitasatosporales</taxon>
        <taxon>Streptomycetaceae</taxon>
        <taxon>Streptomyces</taxon>
    </lineage>
</organism>
<evidence type="ECO:0000313" key="4">
    <source>
        <dbReference type="Proteomes" id="UP000829992"/>
    </source>
</evidence>
<keyword evidence="4" id="KW-1185">Reference proteome</keyword>
<accession>A0ABY4Q5B7</accession>
<dbReference type="EMBL" id="CP097289">
    <property type="protein sequence ID" value="UQT60324.1"/>
    <property type="molecule type" value="Genomic_DNA"/>
</dbReference>
<protein>
    <submittedName>
        <fullName evidence="3">Uncharacterized protein</fullName>
    </submittedName>
</protein>
<sequence length="410" mass="43618">MPIPRVISRVALVSACALLAGCGTQGSRSADPETSGSRSGGAAAQRAWAYEYVSDVDSVGSQVLDIAAVSRHEAWAMAALGDPGGSGPRTRMLRFDGSRWQRYDLDSDLRDALGGGTLSPVSLHAGVGSAWLFGRVHHGPGTSPTAVAARFDGNRWVAVEPPRASQVTGVAVLGASDVWVLGQPEQRTAWHWDGHGWTATQLPVEAHAITPETAGGDLRVAGNVPDPKADKADEADPDHPKPRPLRLGAARWDGRQWRAESMPDVETADARFRGCRTQVRTLVARGAEDVWAMGIEYGPYTGPRYAPVGDRPCALHWDGERWGTSRSLPAGVLDAKRVRGADGKVSRIARPPYVAGTTGKVTGVDRKQSFRLAEIVPVPGTDEAWGVGSAELGAFGEANFSRAVIVRHRP</sequence>
<feature type="compositionally biased region" description="Basic and acidic residues" evidence="1">
    <location>
        <begin position="227"/>
        <end position="241"/>
    </location>
</feature>
<evidence type="ECO:0000256" key="1">
    <source>
        <dbReference type="SAM" id="MobiDB-lite"/>
    </source>
</evidence>
<dbReference type="Proteomes" id="UP000829992">
    <property type="component" value="Chromosome"/>
</dbReference>
<feature type="signal peptide" evidence="2">
    <location>
        <begin position="1"/>
        <end position="20"/>
    </location>
</feature>
<evidence type="ECO:0000313" key="3">
    <source>
        <dbReference type="EMBL" id="UQT60324.1"/>
    </source>
</evidence>
<feature type="region of interest" description="Disordered" evidence="1">
    <location>
        <begin position="211"/>
        <end position="246"/>
    </location>
</feature>
<evidence type="ECO:0000256" key="2">
    <source>
        <dbReference type="SAM" id="SignalP"/>
    </source>
</evidence>
<feature type="chain" id="PRO_5046721708" evidence="2">
    <location>
        <begin position="21"/>
        <end position="410"/>
    </location>
</feature>
<name>A0ABY4Q5B7_9ACTN</name>